<reference evidence="2" key="1">
    <citation type="submission" date="2015-12" db="EMBL/GenBank/DDBJ databases">
        <title>Gene expression during late stages of embryo sac development: a critical building block for successful pollen-pistil interactions.</title>
        <authorList>
            <person name="Liu Y."/>
            <person name="Joly V."/>
            <person name="Sabar M."/>
            <person name="Matton D.P."/>
        </authorList>
    </citation>
    <scope>NUCLEOTIDE SEQUENCE</scope>
</reference>
<name>A0A0V0GYR7_SOLCH</name>
<evidence type="ECO:0000256" key="1">
    <source>
        <dbReference type="SAM" id="Phobius"/>
    </source>
</evidence>
<organism evidence="2">
    <name type="scientific">Solanum chacoense</name>
    <name type="common">Chaco potato</name>
    <dbReference type="NCBI Taxonomy" id="4108"/>
    <lineage>
        <taxon>Eukaryota</taxon>
        <taxon>Viridiplantae</taxon>
        <taxon>Streptophyta</taxon>
        <taxon>Embryophyta</taxon>
        <taxon>Tracheophyta</taxon>
        <taxon>Spermatophyta</taxon>
        <taxon>Magnoliopsida</taxon>
        <taxon>eudicotyledons</taxon>
        <taxon>Gunneridae</taxon>
        <taxon>Pentapetalae</taxon>
        <taxon>asterids</taxon>
        <taxon>lamiids</taxon>
        <taxon>Solanales</taxon>
        <taxon>Solanaceae</taxon>
        <taxon>Solanoideae</taxon>
        <taxon>Solaneae</taxon>
        <taxon>Solanum</taxon>
    </lineage>
</organism>
<keyword evidence="1" id="KW-0812">Transmembrane</keyword>
<evidence type="ECO:0000313" key="2">
    <source>
        <dbReference type="EMBL" id="JAP13256.1"/>
    </source>
</evidence>
<feature type="transmembrane region" description="Helical" evidence="1">
    <location>
        <begin position="54"/>
        <end position="72"/>
    </location>
</feature>
<keyword evidence="1" id="KW-1133">Transmembrane helix</keyword>
<protein>
    <submittedName>
        <fullName evidence="2">Putative ovule protein</fullName>
    </submittedName>
</protein>
<feature type="transmembrane region" description="Helical" evidence="1">
    <location>
        <begin position="15"/>
        <end position="34"/>
    </location>
</feature>
<proteinExistence type="predicted"/>
<sequence>LKEVDLESHSTRFQLLQNICVLVILLYFSSSLVLSFSYCCSSFDFSLVVILENILQLLLIIVELWTCGFHYGEVFHVKSRSLVWFDLVLSCHIQFADILAAQNVVCA</sequence>
<feature type="non-terminal residue" evidence="2">
    <location>
        <position position="1"/>
    </location>
</feature>
<accession>A0A0V0GYR7</accession>
<keyword evidence="1" id="KW-0472">Membrane</keyword>
<dbReference type="AlphaFoldDB" id="A0A0V0GYR7"/>
<dbReference type="EMBL" id="GEDG01028333">
    <property type="protein sequence ID" value="JAP13256.1"/>
    <property type="molecule type" value="Transcribed_RNA"/>
</dbReference>